<name>A0A0F8ZPB4_9ZZZZ</name>
<evidence type="ECO:0000313" key="2">
    <source>
        <dbReference type="EMBL" id="KKK95707.1"/>
    </source>
</evidence>
<feature type="non-terminal residue" evidence="2">
    <location>
        <position position="1"/>
    </location>
</feature>
<evidence type="ECO:0000256" key="1">
    <source>
        <dbReference type="SAM" id="MobiDB-lite"/>
    </source>
</evidence>
<protein>
    <submittedName>
        <fullName evidence="2">Uncharacterized protein</fullName>
    </submittedName>
</protein>
<organism evidence="2">
    <name type="scientific">marine sediment metagenome</name>
    <dbReference type="NCBI Taxonomy" id="412755"/>
    <lineage>
        <taxon>unclassified sequences</taxon>
        <taxon>metagenomes</taxon>
        <taxon>ecological metagenomes</taxon>
    </lineage>
</organism>
<sequence>PTCFWRLAMEASAEPEEKPEPEPESKPKKRRAFVRNLVALLQQPIEDGVYHPAEAEIRAWLDADRSACCDWLSRAMAGQHVTPSFSVAMLRIVGRLSFELVGQWGLRVAGEGLQNKDVEVREAAVRALEA</sequence>
<feature type="compositionally biased region" description="Basic and acidic residues" evidence="1">
    <location>
        <begin position="15"/>
        <end position="26"/>
    </location>
</feature>
<reference evidence="2" key="1">
    <citation type="journal article" date="2015" name="Nature">
        <title>Complex archaea that bridge the gap between prokaryotes and eukaryotes.</title>
        <authorList>
            <person name="Spang A."/>
            <person name="Saw J.H."/>
            <person name="Jorgensen S.L."/>
            <person name="Zaremba-Niedzwiedzka K."/>
            <person name="Martijn J."/>
            <person name="Lind A.E."/>
            <person name="van Eijk R."/>
            <person name="Schleper C."/>
            <person name="Guy L."/>
            <person name="Ettema T.J."/>
        </authorList>
    </citation>
    <scope>NUCLEOTIDE SEQUENCE</scope>
</reference>
<proteinExistence type="predicted"/>
<dbReference type="AlphaFoldDB" id="A0A0F8ZPB4"/>
<comment type="caution">
    <text evidence="2">The sequence shown here is derived from an EMBL/GenBank/DDBJ whole genome shotgun (WGS) entry which is preliminary data.</text>
</comment>
<feature type="region of interest" description="Disordered" evidence="1">
    <location>
        <begin position="10"/>
        <end position="30"/>
    </location>
</feature>
<accession>A0A0F8ZPB4</accession>
<gene>
    <name evidence="2" type="ORF">LCGC14_2670070</name>
</gene>
<dbReference type="EMBL" id="LAZR01046792">
    <property type="protein sequence ID" value="KKK95707.1"/>
    <property type="molecule type" value="Genomic_DNA"/>
</dbReference>